<evidence type="ECO:0008006" key="4">
    <source>
        <dbReference type="Google" id="ProtNLM"/>
    </source>
</evidence>
<protein>
    <recommendedName>
        <fullName evidence="4">Secreted protein</fullName>
    </recommendedName>
</protein>
<proteinExistence type="predicted"/>
<evidence type="ECO:0000313" key="3">
    <source>
        <dbReference type="Proteomes" id="UP001476798"/>
    </source>
</evidence>
<gene>
    <name evidence="2" type="ORF">GOODEAATRI_018227</name>
</gene>
<accession>A0ABV0PZR9</accession>
<dbReference type="EMBL" id="JAHRIO010091497">
    <property type="protein sequence ID" value="MEQ2188752.1"/>
    <property type="molecule type" value="Genomic_DNA"/>
</dbReference>
<organism evidence="2 3">
    <name type="scientific">Goodea atripinnis</name>
    <dbReference type="NCBI Taxonomy" id="208336"/>
    <lineage>
        <taxon>Eukaryota</taxon>
        <taxon>Metazoa</taxon>
        <taxon>Chordata</taxon>
        <taxon>Craniata</taxon>
        <taxon>Vertebrata</taxon>
        <taxon>Euteleostomi</taxon>
        <taxon>Actinopterygii</taxon>
        <taxon>Neopterygii</taxon>
        <taxon>Teleostei</taxon>
        <taxon>Neoteleostei</taxon>
        <taxon>Acanthomorphata</taxon>
        <taxon>Ovalentaria</taxon>
        <taxon>Atherinomorphae</taxon>
        <taxon>Cyprinodontiformes</taxon>
        <taxon>Goodeidae</taxon>
        <taxon>Goodea</taxon>
    </lineage>
</organism>
<evidence type="ECO:0000313" key="2">
    <source>
        <dbReference type="EMBL" id="MEQ2188752.1"/>
    </source>
</evidence>
<reference evidence="2 3" key="1">
    <citation type="submission" date="2021-06" db="EMBL/GenBank/DDBJ databases">
        <authorList>
            <person name="Palmer J.M."/>
        </authorList>
    </citation>
    <scope>NUCLEOTIDE SEQUENCE [LARGE SCALE GENOMIC DNA]</scope>
    <source>
        <strain evidence="2 3">GA_2019</strain>
        <tissue evidence="2">Muscle</tissue>
    </source>
</reference>
<feature type="chain" id="PRO_5045728013" description="Secreted protein" evidence="1">
    <location>
        <begin position="19"/>
        <end position="77"/>
    </location>
</feature>
<name>A0ABV0PZR9_9TELE</name>
<feature type="signal peptide" evidence="1">
    <location>
        <begin position="1"/>
        <end position="18"/>
    </location>
</feature>
<comment type="caution">
    <text evidence="2">The sequence shown here is derived from an EMBL/GenBank/DDBJ whole genome shotgun (WGS) entry which is preliminary data.</text>
</comment>
<evidence type="ECO:0000256" key="1">
    <source>
        <dbReference type="SAM" id="SignalP"/>
    </source>
</evidence>
<keyword evidence="3" id="KW-1185">Reference proteome</keyword>
<sequence length="77" mass="8730">MRVLSILQWFLLVQTTEAPGGPLSNLSTVSRHISNLPGGSSYPADYQLALMNWSALVRFPNHSRSFIDAIFFFRKFI</sequence>
<dbReference type="Proteomes" id="UP001476798">
    <property type="component" value="Unassembled WGS sequence"/>
</dbReference>
<keyword evidence="1" id="KW-0732">Signal</keyword>